<name>A0A2A7NB92_MYCAG</name>
<dbReference type="Gene3D" id="3.40.50.620">
    <property type="entry name" value="HUPs"/>
    <property type="match status" value="1"/>
</dbReference>
<sequence>MRRFGLVILGLVGCLVAWGEFVNWWASRRYLGSGAGPDGPEAVVVLGYRNKHTSRANALNRWRVRAALRSADASAQSRFVFCGGSAFSDSPSEAVLMARYAAERGFRGPMELEDRSRTTWQNIDNAVPLIEDAARIKIVSNPLHALKARMHLHRIRPDLVQRLVRADDYRLGEWALLKPVFAAYGLWDLRAATRLLKESG</sequence>
<dbReference type="CDD" id="cd06259">
    <property type="entry name" value="YdcF-like"/>
    <property type="match status" value="1"/>
</dbReference>
<protein>
    <submittedName>
        <fullName evidence="3">GdmH transporter</fullName>
    </submittedName>
</protein>
<reference evidence="3 4" key="1">
    <citation type="submission" date="2017-10" db="EMBL/GenBank/DDBJ databases">
        <title>The new phylogeny of genus Mycobacterium.</title>
        <authorList>
            <person name="Tortoli E."/>
            <person name="Trovato A."/>
            <person name="Cirillo D.M."/>
        </authorList>
    </citation>
    <scope>NUCLEOTIDE SEQUENCE [LARGE SCALE GENOMIC DNA]</scope>
    <source>
        <strain evidence="3 4">CCUG37673</strain>
    </source>
</reference>
<dbReference type="InterPro" id="IPR003848">
    <property type="entry name" value="DUF218"/>
</dbReference>
<gene>
    <name evidence="3" type="ORF">CQY20_05605</name>
    <name evidence="2" type="ORF">MAGR_68790</name>
</gene>
<evidence type="ECO:0000313" key="3">
    <source>
        <dbReference type="EMBL" id="PEG41130.1"/>
    </source>
</evidence>
<comment type="caution">
    <text evidence="3">The sequence shown here is derived from an EMBL/GenBank/DDBJ whole genome shotgun (WGS) entry which is preliminary data.</text>
</comment>
<dbReference type="GO" id="GO:0043164">
    <property type="term" value="P:Gram-negative-bacterium-type cell wall biogenesis"/>
    <property type="evidence" value="ECO:0007669"/>
    <property type="project" value="TreeGrafter"/>
</dbReference>
<evidence type="ECO:0000313" key="5">
    <source>
        <dbReference type="Proteomes" id="UP000465302"/>
    </source>
</evidence>
<keyword evidence="4" id="KW-1185">Reference proteome</keyword>
<evidence type="ECO:0000313" key="2">
    <source>
        <dbReference type="EMBL" id="GFG55438.1"/>
    </source>
</evidence>
<dbReference type="Proteomes" id="UP000220914">
    <property type="component" value="Unassembled WGS sequence"/>
</dbReference>
<reference evidence="2 5" key="2">
    <citation type="journal article" date="2019" name="Emerg. Microbes Infect.">
        <title>Comprehensive subspecies identification of 175 nontuberculous mycobacteria species based on 7547 genomic profiles.</title>
        <authorList>
            <person name="Matsumoto Y."/>
            <person name="Kinjo T."/>
            <person name="Motooka D."/>
            <person name="Nabeya D."/>
            <person name="Jung N."/>
            <person name="Uechi K."/>
            <person name="Horii T."/>
            <person name="Iida T."/>
            <person name="Fujita J."/>
            <person name="Nakamura S."/>
        </authorList>
    </citation>
    <scope>NUCLEOTIDE SEQUENCE [LARGE SCALE GENOMIC DNA]</scope>
    <source>
        <strain evidence="2 5">JCM 6377</strain>
    </source>
</reference>
<dbReference type="InterPro" id="IPR014729">
    <property type="entry name" value="Rossmann-like_a/b/a_fold"/>
</dbReference>
<evidence type="ECO:0000259" key="1">
    <source>
        <dbReference type="Pfam" id="PF02698"/>
    </source>
</evidence>
<dbReference type="AlphaFoldDB" id="A0A2A7NB92"/>
<dbReference type="InterPro" id="IPR051599">
    <property type="entry name" value="Cell_Envelope_Assoc"/>
</dbReference>
<dbReference type="EMBL" id="PDCP01000007">
    <property type="protein sequence ID" value="PEG41130.1"/>
    <property type="molecule type" value="Genomic_DNA"/>
</dbReference>
<dbReference type="Proteomes" id="UP000465302">
    <property type="component" value="Unassembled WGS sequence"/>
</dbReference>
<dbReference type="OrthoDB" id="3259960at2"/>
<organism evidence="3 4">
    <name type="scientific">Mycolicibacterium agri</name>
    <name type="common">Mycobacterium agri</name>
    <dbReference type="NCBI Taxonomy" id="36811"/>
    <lineage>
        <taxon>Bacteria</taxon>
        <taxon>Bacillati</taxon>
        <taxon>Actinomycetota</taxon>
        <taxon>Actinomycetes</taxon>
        <taxon>Mycobacteriales</taxon>
        <taxon>Mycobacteriaceae</taxon>
        <taxon>Mycolicibacterium</taxon>
    </lineage>
</organism>
<proteinExistence type="predicted"/>
<accession>A0A2A7NB92</accession>
<dbReference type="EMBL" id="BLKS01000004">
    <property type="protein sequence ID" value="GFG55438.1"/>
    <property type="molecule type" value="Genomic_DNA"/>
</dbReference>
<feature type="domain" description="DUF218" evidence="1">
    <location>
        <begin position="41"/>
        <end position="155"/>
    </location>
</feature>
<evidence type="ECO:0000313" key="4">
    <source>
        <dbReference type="Proteomes" id="UP000220914"/>
    </source>
</evidence>
<dbReference type="GO" id="GO:0005886">
    <property type="term" value="C:plasma membrane"/>
    <property type="evidence" value="ECO:0007669"/>
    <property type="project" value="TreeGrafter"/>
</dbReference>
<dbReference type="GO" id="GO:0000270">
    <property type="term" value="P:peptidoglycan metabolic process"/>
    <property type="evidence" value="ECO:0007669"/>
    <property type="project" value="TreeGrafter"/>
</dbReference>
<dbReference type="PANTHER" id="PTHR30336">
    <property type="entry name" value="INNER MEMBRANE PROTEIN, PROBABLE PERMEASE"/>
    <property type="match status" value="1"/>
</dbReference>
<reference evidence="2" key="3">
    <citation type="submission" date="2020-02" db="EMBL/GenBank/DDBJ databases">
        <authorList>
            <person name="Matsumoto Y."/>
            <person name="Motooka D."/>
            <person name="Nakamura S."/>
        </authorList>
    </citation>
    <scope>NUCLEOTIDE SEQUENCE</scope>
    <source>
        <strain evidence="2">JCM 6377</strain>
    </source>
</reference>
<dbReference type="Pfam" id="PF02698">
    <property type="entry name" value="DUF218"/>
    <property type="match status" value="1"/>
</dbReference>
<dbReference type="PANTHER" id="PTHR30336:SF4">
    <property type="entry name" value="ENVELOPE BIOGENESIS FACTOR ELYC"/>
    <property type="match status" value="1"/>
</dbReference>
<dbReference type="RefSeq" id="WP_097938865.1">
    <property type="nucleotide sequence ID" value="NZ_BLKS01000004.1"/>
</dbReference>